<sequence>MAEEVAPVSVCGPRPPGGVPAVPGHSAAPEGDALQQQEEVHHGSSQDRPRM</sequence>
<reference evidence="2 3" key="1">
    <citation type="submission" date="2019-05" db="EMBL/GenBank/DDBJ databases">
        <title>Another draft genome of Portunus trituberculatus and its Hox gene families provides insights of decapod evolution.</title>
        <authorList>
            <person name="Jeong J.-H."/>
            <person name="Song I."/>
            <person name="Kim S."/>
            <person name="Choi T."/>
            <person name="Kim D."/>
            <person name="Ryu S."/>
            <person name="Kim W."/>
        </authorList>
    </citation>
    <scope>NUCLEOTIDE SEQUENCE [LARGE SCALE GENOMIC DNA]</scope>
    <source>
        <tissue evidence="2">Muscle</tissue>
    </source>
</reference>
<evidence type="ECO:0000256" key="1">
    <source>
        <dbReference type="SAM" id="MobiDB-lite"/>
    </source>
</evidence>
<feature type="compositionally biased region" description="Basic and acidic residues" evidence="1">
    <location>
        <begin position="38"/>
        <end position="51"/>
    </location>
</feature>
<evidence type="ECO:0000313" key="2">
    <source>
        <dbReference type="EMBL" id="MPD02644.1"/>
    </source>
</evidence>
<dbReference type="Proteomes" id="UP000324222">
    <property type="component" value="Unassembled WGS sequence"/>
</dbReference>
<organism evidence="2 3">
    <name type="scientific">Portunus trituberculatus</name>
    <name type="common">Swimming crab</name>
    <name type="synonym">Neptunus trituberculatus</name>
    <dbReference type="NCBI Taxonomy" id="210409"/>
    <lineage>
        <taxon>Eukaryota</taxon>
        <taxon>Metazoa</taxon>
        <taxon>Ecdysozoa</taxon>
        <taxon>Arthropoda</taxon>
        <taxon>Crustacea</taxon>
        <taxon>Multicrustacea</taxon>
        <taxon>Malacostraca</taxon>
        <taxon>Eumalacostraca</taxon>
        <taxon>Eucarida</taxon>
        <taxon>Decapoda</taxon>
        <taxon>Pleocyemata</taxon>
        <taxon>Brachyura</taxon>
        <taxon>Eubrachyura</taxon>
        <taxon>Portunoidea</taxon>
        <taxon>Portunidae</taxon>
        <taxon>Portuninae</taxon>
        <taxon>Portunus</taxon>
    </lineage>
</organism>
<name>A0A5B7K7R5_PORTR</name>
<keyword evidence="3" id="KW-1185">Reference proteome</keyword>
<evidence type="ECO:0000313" key="3">
    <source>
        <dbReference type="Proteomes" id="UP000324222"/>
    </source>
</evidence>
<feature type="compositionally biased region" description="Low complexity" evidence="1">
    <location>
        <begin position="19"/>
        <end position="29"/>
    </location>
</feature>
<comment type="caution">
    <text evidence="2">The sequence shown here is derived from an EMBL/GenBank/DDBJ whole genome shotgun (WGS) entry which is preliminary data.</text>
</comment>
<feature type="region of interest" description="Disordered" evidence="1">
    <location>
        <begin position="1"/>
        <end position="51"/>
    </location>
</feature>
<dbReference type="EMBL" id="VSRR010132462">
    <property type="protein sequence ID" value="MPD02644.1"/>
    <property type="molecule type" value="Genomic_DNA"/>
</dbReference>
<gene>
    <name evidence="2" type="ORF">E2C01_098240</name>
</gene>
<protein>
    <submittedName>
        <fullName evidence="2">Uncharacterized protein</fullName>
    </submittedName>
</protein>
<accession>A0A5B7K7R5</accession>
<dbReference type="AlphaFoldDB" id="A0A5B7K7R5"/>
<proteinExistence type="predicted"/>